<keyword evidence="1" id="KW-0238">DNA-binding</keyword>
<dbReference type="Gene3D" id="3.40.50.2300">
    <property type="match status" value="1"/>
</dbReference>
<dbReference type="GO" id="GO:0000160">
    <property type="term" value="P:phosphorelay signal transduction system"/>
    <property type="evidence" value="ECO:0007669"/>
    <property type="project" value="InterPro"/>
</dbReference>
<evidence type="ECO:0000256" key="1">
    <source>
        <dbReference type="ARBA" id="ARBA00023125"/>
    </source>
</evidence>
<dbReference type="InterPro" id="IPR039420">
    <property type="entry name" value="WalR-like"/>
</dbReference>
<proteinExistence type="predicted"/>
<dbReference type="InterPro" id="IPR001789">
    <property type="entry name" value="Sig_transdc_resp-reg_receiver"/>
</dbReference>
<dbReference type="SUPFAM" id="SSF52172">
    <property type="entry name" value="CheY-like"/>
    <property type="match status" value="1"/>
</dbReference>
<dbReference type="RefSeq" id="WP_342078595.1">
    <property type="nucleotide sequence ID" value="NZ_CP151767.2"/>
</dbReference>
<keyword evidence="2" id="KW-0597">Phosphoprotein</keyword>
<dbReference type="KEGG" id="yrh:AABB31_10905"/>
<reference evidence="5" key="1">
    <citation type="submission" date="2024-04" db="EMBL/GenBank/DDBJ databases">
        <title>Phylogenomic analyses of a clade within the roseobacter group suggest taxonomic reassignments of species of the genera Aestuariivita, Citreicella, Loktanella, Nautella, Pelagibaca, Ruegeria, Thalassobius, Thiobacimonas and Tropicibacter, and the proposal o.</title>
        <authorList>
            <person name="Jeon C.O."/>
        </authorList>
    </citation>
    <scope>NUCLEOTIDE SEQUENCE [LARGE SCALE GENOMIC DNA]</scope>
    <source>
        <strain evidence="5">SS1-5</strain>
    </source>
</reference>
<name>A0AAN0NK87_9RHOB</name>
<gene>
    <name evidence="4" type="ORF">AABB31_10905</name>
</gene>
<dbReference type="InterPro" id="IPR011006">
    <property type="entry name" value="CheY-like_superfamily"/>
</dbReference>
<dbReference type="PROSITE" id="PS50110">
    <property type="entry name" value="RESPONSE_REGULATORY"/>
    <property type="match status" value="1"/>
</dbReference>
<feature type="domain" description="Response regulatory" evidence="3">
    <location>
        <begin position="7"/>
        <end position="132"/>
    </location>
</feature>
<evidence type="ECO:0000313" key="4">
    <source>
        <dbReference type="EMBL" id="WZU69302.1"/>
    </source>
</evidence>
<organism evidence="4 5">
    <name type="scientific">Yoonia rhodophyticola</name>
    <dbReference type="NCBI Taxonomy" id="3137370"/>
    <lineage>
        <taxon>Bacteria</taxon>
        <taxon>Pseudomonadati</taxon>
        <taxon>Pseudomonadota</taxon>
        <taxon>Alphaproteobacteria</taxon>
        <taxon>Rhodobacterales</taxon>
        <taxon>Paracoccaceae</taxon>
        <taxon>Yoonia</taxon>
    </lineage>
</organism>
<dbReference type="PANTHER" id="PTHR43214">
    <property type="entry name" value="TWO-COMPONENT RESPONSE REGULATOR"/>
    <property type="match status" value="1"/>
</dbReference>
<keyword evidence="5" id="KW-1185">Reference proteome</keyword>
<feature type="modified residue" description="4-aspartylphosphate" evidence="2">
    <location>
        <position position="58"/>
    </location>
</feature>
<evidence type="ECO:0000313" key="5">
    <source>
        <dbReference type="Proteomes" id="UP001470809"/>
    </source>
</evidence>
<evidence type="ECO:0000256" key="2">
    <source>
        <dbReference type="PROSITE-ProRule" id="PRU00169"/>
    </source>
</evidence>
<accession>A0AAN0NK87</accession>
<reference evidence="4 5" key="2">
    <citation type="submission" date="2024-08" db="EMBL/GenBank/DDBJ databases">
        <title>Phylogenomic analyses of a clade within the roseobacter group suggest taxonomic reassignments of species of the genera Aestuariivita, Citreicella, Loktanella, Nautella, Pelagibaca, Ruegeria, Thalassobius, Thiobacimonas and Tropicibacter, and the proposal o.</title>
        <authorList>
            <person name="Jeon C.O."/>
        </authorList>
    </citation>
    <scope>NUCLEOTIDE SEQUENCE [LARGE SCALE GENOMIC DNA]</scope>
    <source>
        <strain evidence="4 5">SS1-5</strain>
    </source>
</reference>
<protein>
    <submittedName>
        <fullName evidence="4">Response regulator transcription factor</fullName>
    </submittedName>
</protein>
<dbReference type="AlphaFoldDB" id="A0AAN0NK87"/>
<dbReference type="CDD" id="cd17535">
    <property type="entry name" value="REC_NarL-like"/>
    <property type="match status" value="1"/>
</dbReference>
<sequence length="132" mass="15024">MDDAKVKVIVADSHEIVRDGIADRIREVCDGEIVGSAEDGYTLLKLCRKESSDIVIMDINLTRPSGKEVLVRIQSMHPEIKVIILSSDSSVTNAFLFFRKGRRLSCPSRRGVMILQMQLRRRSMVMHISHWN</sequence>
<evidence type="ECO:0000259" key="3">
    <source>
        <dbReference type="PROSITE" id="PS50110"/>
    </source>
</evidence>
<dbReference type="GO" id="GO:0003677">
    <property type="term" value="F:DNA binding"/>
    <property type="evidence" value="ECO:0007669"/>
    <property type="project" value="UniProtKB-KW"/>
</dbReference>
<dbReference type="Proteomes" id="UP001470809">
    <property type="component" value="Chromosome"/>
</dbReference>
<dbReference type="InterPro" id="IPR058245">
    <property type="entry name" value="NreC/VraR/RcsB-like_REC"/>
</dbReference>
<dbReference type="Pfam" id="PF00072">
    <property type="entry name" value="Response_reg"/>
    <property type="match status" value="1"/>
</dbReference>
<dbReference type="EMBL" id="CP151767">
    <property type="protein sequence ID" value="WZU69302.1"/>
    <property type="molecule type" value="Genomic_DNA"/>
</dbReference>